<dbReference type="Proteomes" id="UP000034954">
    <property type="component" value="Unassembled WGS sequence"/>
</dbReference>
<gene>
    <name evidence="2" type="ORF">BROFUL_01228</name>
</gene>
<dbReference type="GO" id="GO:0004803">
    <property type="term" value="F:transposase activity"/>
    <property type="evidence" value="ECO:0007669"/>
    <property type="project" value="InterPro"/>
</dbReference>
<dbReference type="AlphaFoldDB" id="A0A0M2UW29"/>
<name>A0A0M2UW29_9BACT</name>
<dbReference type="EMBL" id="LAQJ01000134">
    <property type="protein sequence ID" value="KKO20052.1"/>
    <property type="molecule type" value="Genomic_DNA"/>
</dbReference>
<dbReference type="NCBIfam" id="NF047646">
    <property type="entry name" value="REP_Tyr_transpos"/>
    <property type="match status" value="1"/>
</dbReference>
<dbReference type="PANTHER" id="PTHR36966">
    <property type="entry name" value="REP-ASSOCIATED TYROSINE TRANSPOSASE"/>
    <property type="match status" value="1"/>
</dbReference>
<dbReference type="SUPFAM" id="SSF143422">
    <property type="entry name" value="Transposase IS200-like"/>
    <property type="match status" value="1"/>
</dbReference>
<dbReference type="InterPro" id="IPR052715">
    <property type="entry name" value="RAYT_transposase"/>
</dbReference>
<protein>
    <recommendedName>
        <fullName evidence="1">Transposase IS200-like domain-containing protein</fullName>
    </recommendedName>
</protein>
<dbReference type="InterPro" id="IPR002686">
    <property type="entry name" value="Transposase_17"/>
</dbReference>
<dbReference type="Pfam" id="PF01797">
    <property type="entry name" value="Y1_Tnp"/>
    <property type="match status" value="1"/>
</dbReference>
<organism evidence="2 3">
    <name type="scientific">Candidatus Brocadia fulgida</name>
    <dbReference type="NCBI Taxonomy" id="380242"/>
    <lineage>
        <taxon>Bacteria</taxon>
        <taxon>Pseudomonadati</taxon>
        <taxon>Planctomycetota</taxon>
        <taxon>Candidatus Brocadiia</taxon>
        <taxon>Candidatus Brocadiales</taxon>
        <taxon>Candidatus Brocadiaceae</taxon>
        <taxon>Candidatus Brocadia</taxon>
    </lineage>
</organism>
<dbReference type="Gene3D" id="3.30.70.1290">
    <property type="entry name" value="Transposase IS200-like"/>
    <property type="match status" value="1"/>
</dbReference>
<dbReference type="GO" id="GO:0043565">
    <property type="term" value="F:sequence-specific DNA binding"/>
    <property type="evidence" value="ECO:0007669"/>
    <property type="project" value="TreeGrafter"/>
</dbReference>
<reference evidence="2 3" key="1">
    <citation type="journal article" date="2013" name="BMC Microbiol.">
        <title>Identification of the type II cytochrome c maturation pathway in anammox bacteria by comparative genomics.</title>
        <authorList>
            <person name="Ferousi C."/>
            <person name="Speth D.R."/>
            <person name="Reimann J."/>
            <person name="Op den Camp H.J."/>
            <person name="Allen J.W."/>
            <person name="Keltjens J.T."/>
            <person name="Jetten M.S."/>
        </authorList>
    </citation>
    <scope>NUCLEOTIDE SEQUENCE [LARGE SCALE GENOMIC DNA]</scope>
    <source>
        <strain evidence="2">RU1</strain>
    </source>
</reference>
<evidence type="ECO:0000313" key="2">
    <source>
        <dbReference type="EMBL" id="KKO20052.1"/>
    </source>
</evidence>
<dbReference type="PANTHER" id="PTHR36966:SF1">
    <property type="entry name" value="REP-ASSOCIATED TYROSINE TRANSPOSASE"/>
    <property type="match status" value="1"/>
</dbReference>
<accession>A0A0M2UW29</accession>
<sequence>MPNYRRIRIPGISYFFTVVTYKRRKILVIPQSRQILRAVINEVRQLQPFTICGWVLLPDHIHCIWTLPENDCNYSKRWGMIKAGFSKRAKNLFHRNEWMTDSKRKYREATTWQRRFWEHMIRDEDDFRKHMDYLHFNPVKHGLVKRVKDWPYSTFHRFVKNGFYPPDWGGDELGEIADTDFGE</sequence>
<evidence type="ECO:0000313" key="3">
    <source>
        <dbReference type="Proteomes" id="UP000034954"/>
    </source>
</evidence>
<comment type="caution">
    <text evidence="2">The sequence shown here is derived from an EMBL/GenBank/DDBJ whole genome shotgun (WGS) entry which is preliminary data.</text>
</comment>
<proteinExistence type="predicted"/>
<keyword evidence="3" id="KW-1185">Reference proteome</keyword>
<dbReference type="PATRIC" id="fig|380242.3.peg.1520"/>
<evidence type="ECO:0000259" key="1">
    <source>
        <dbReference type="SMART" id="SM01321"/>
    </source>
</evidence>
<dbReference type="SMART" id="SM01321">
    <property type="entry name" value="Y1_Tnp"/>
    <property type="match status" value="1"/>
</dbReference>
<dbReference type="InterPro" id="IPR036515">
    <property type="entry name" value="Transposase_17_sf"/>
</dbReference>
<dbReference type="GO" id="GO:0006313">
    <property type="term" value="P:DNA transposition"/>
    <property type="evidence" value="ECO:0007669"/>
    <property type="project" value="InterPro"/>
</dbReference>
<feature type="domain" description="Transposase IS200-like" evidence="1">
    <location>
        <begin position="9"/>
        <end position="137"/>
    </location>
</feature>